<feature type="region of interest" description="Disordered" evidence="1">
    <location>
        <begin position="17"/>
        <end position="40"/>
    </location>
</feature>
<proteinExistence type="predicted"/>
<protein>
    <recommendedName>
        <fullName evidence="4">SBP-type domain-containing protein</fullName>
    </recommendedName>
</protein>
<comment type="caution">
    <text evidence="2">The sequence shown here is derived from an EMBL/GenBank/DDBJ whole genome shotgun (WGS) entry which is preliminary data.</text>
</comment>
<name>A0ABQ7BZ23_BRACR</name>
<dbReference type="Proteomes" id="UP000266723">
    <property type="component" value="Unassembled WGS sequence"/>
</dbReference>
<organism evidence="2 3">
    <name type="scientific">Brassica cretica</name>
    <name type="common">Mustard</name>
    <dbReference type="NCBI Taxonomy" id="69181"/>
    <lineage>
        <taxon>Eukaryota</taxon>
        <taxon>Viridiplantae</taxon>
        <taxon>Streptophyta</taxon>
        <taxon>Embryophyta</taxon>
        <taxon>Tracheophyta</taxon>
        <taxon>Spermatophyta</taxon>
        <taxon>Magnoliopsida</taxon>
        <taxon>eudicotyledons</taxon>
        <taxon>Gunneridae</taxon>
        <taxon>Pentapetalae</taxon>
        <taxon>rosids</taxon>
        <taxon>malvids</taxon>
        <taxon>Brassicales</taxon>
        <taxon>Brassicaceae</taxon>
        <taxon>Brassiceae</taxon>
        <taxon>Brassica</taxon>
    </lineage>
</organism>
<evidence type="ECO:0000313" key="2">
    <source>
        <dbReference type="EMBL" id="KAF3544680.1"/>
    </source>
</evidence>
<keyword evidence="3" id="KW-1185">Reference proteome</keyword>
<evidence type="ECO:0000256" key="1">
    <source>
        <dbReference type="SAM" id="MobiDB-lite"/>
    </source>
</evidence>
<accession>A0ABQ7BZ23</accession>
<dbReference type="EMBL" id="QGKV02000832">
    <property type="protein sequence ID" value="KAF3544680.1"/>
    <property type="molecule type" value="Genomic_DNA"/>
</dbReference>
<reference evidence="2 3" key="1">
    <citation type="journal article" date="2020" name="BMC Genomics">
        <title>Intraspecific diversification of the crop wild relative Brassica cretica Lam. using demographic model selection.</title>
        <authorList>
            <person name="Kioukis A."/>
            <person name="Michalopoulou V.A."/>
            <person name="Briers L."/>
            <person name="Pirintsos S."/>
            <person name="Studholme D.J."/>
            <person name="Pavlidis P."/>
            <person name="Sarris P.F."/>
        </authorList>
    </citation>
    <scope>NUCLEOTIDE SEQUENCE [LARGE SCALE GENOMIC DNA]</scope>
    <source>
        <strain evidence="3">cv. PFS-1207/04</strain>
    </source>
</reference>
<sequence>MLCQKRVRQQLHECRNKRRLHRPGRDGHTAATQTDWIEESESRRRRVMKARVCRRPYAHRFSLCFWPPKFPA</sequence>
<gene>
    <name evidence="2" type="ORF">DY000_02009561</name>
</gene>
<evidence type="ECO:0000313" key="3">
    <source>
        <dbReference type="Proteomes" id="UP000266723"/>
    </source>
</evidence>
<evidence type="ECO:0008006" key="4">
    <source>
        <dbReference type="Google" id="ProtNLM"/>
    </source>
</evidence>